<name>A0A8H7TNW3_BIOOC</name>
<evidence type="ECO:0000313" key="2">
    <source>
        <dbReference type="Proteomes" id="UP000616885"/>
    </source>
</evidence>
<accession>A0A8H7TNW3</accession>
<evidence type="ECO:0000313" key="1">
    <source>
        <dbReference type="EMBL" id="KAF9753617.1"/>
    </source>
</evidence>
<reference evidence="1" key="1">
    <citation type="submission" date="2020-10" db="EMBL/GenBank/DDBJ databases">
        <title>High-Quality Genome Resource of Clonostachys rosea strain S41 by Oxford Nanopore Long-Read Sequencing.</title>
        <authorList>
            <person name="Wang H."/>
        </authorList>
    </citation>
    <scope>NUCLEOTIDE SEQUENCE</scope>
    <source>
        <strain evidence="1">S41</strain>
    </source>
</reference>
<protein>
    <submittedName>
        <fullName evidence="1">Uncharacterized protein</fullName>
    </submittedName>
</protein>
<organism evidence="1 2">
    <name type="scientific">Bionectria ochroleuca</name>
    <name type="common">Gliocladium roseum</name>
    <dbReference type="NCBI Taxonomy" id="29856"/>
    <lineage>
        <taxon>Eukaryota</taxon>
        <taxon>Fungi</taxon>
        <taxon>Dikarya</taxon>
        <taxon>Ascomycota</taxon>
        <taxon>Pezizomycotina</taxon>
        <taxon>Sordariomycetes</taxon>
        <taxon>Hypocreomycetidae</taxon>
        <taxon>Hypocreales</taxon>
        <taxon>Bionectriaceae</taxon>
        <taxon>Clonostachys</taxon>
    </lineage>
</organism>
<dbReference type="AlphaFoldDB" id="A0A8H7TNW3"/>
<sequence>MLRLNLLINPQWPVVLGPDAISRKAWKPSFIETSTAKSHTCPSYLEEDTTPEMQAYYQFSSPSTTAGCGGRLHTPVATLDKRQPPSEPTTTQALRWSLCNVTGELLCDHPAPAIGPEVSVVICSRLDREALASPVHHSRPPWLPYWHTGPCT</sequence>
<dbReference type="Proteomes" id="UP000616885">
    <property type="component" value="Unassembled WGS sequence"/>
</dbReference>
<comment type="caution">
    <text evidence="1">The sequence shown here is derived from an EMBL/GenBank/DDBJ whole genome shotgun (WGS) entry which is preliminary data.</text>
</comment>
<proteinExistence type="predicted"/>
<dbReference type="EMBL" id="JADCTT010000004">
    <property type="protein sequence ID" value="KAF9753617.1"/>
    <property type="molecule type" value="Genomic_DNA"/>
</dbReference>
<gene>
    <name evidence="1" type="ORF">IM811_012375</name>
</gene>